<name>A0ABR4NR33_9SACH</name>
<protein>
    <submittedName>
        <fullName evidence="3">Protein SHQ1</fullName>
    </submittedName>
</protein>
<proteinExistence type="inferred from homology"/>
<evidence type="ECO:0000313" key="4">
    <source>
        <dbReference type="Proteomes" id="UP001623330"/>
    </source>
</evidence>
<dbReference type="PANTHER" id="PTHR12967">
    <property type="entry name" value="PROTEIN SHQ1 HOMOLOG"/>
    <property type="match status" value="1"/>
</dbReference>
<evidence type="ECO:0000256" key="1">
    <source>
        <dbReference type="ARBA" id="ARBA00005607"/>
    </source>
</evidence>
<dbReference type="InterPro" id="IPR039742">
    <property type="entry name" value="Shq1"/>
</dbReference>
<dbReference type="Gene3D" id="2.60.40.790">
    <property type="match status" value="1"/>
</dbReference>
<sequence>MITPKFEVTQDDAFIYVNIKITNIRFDSGGLEVVVDKNLFVFHLSPYYLRLRFPYEVLDDEDHRATAEYKSKEETIFVKIPKANKGQFFEDLDLPTKLLARQGDILGADMLEKTPEIKKGPLIQEVGSSTTEKEPEQTNLEQIGAMGEQFDWEIKQEINDSENNPLDASFKYGFDNQYNGIIVVSLSNGNDINELNDPENTNEDDRITERLNKEKLKFDPDYYVSEYMISKYGDEEELSVNGIKRLLQFTPNIIKDFMRWYENVEDKDSTMPLDFTEFEQNQMMNNIPRKQYLVSDINTIKRLYLTIMNLLFAYIYDCIENEDAKNTESAWNIGKLTPQIAFLDQKLRIQDDSEISMVKVVIYTAIRRALSYPLHRNFELSMKSWEYVYYLLRGGKKVLIRVLLAIHEIYRYHDAYYVYNKVLLDDLVSWFINNGNETIIRSLAIELKKELDTMTKEIIEFDCLAGLDEETGEPSWVNMNIREMEILAESEYQGDTTTN</sequence>
<comment type="similarity">
    <text evidence="1">Belongs to the SHQ1 family.</text>
</comment>
<accession>A0ABR4NR33</accession>
<dbReference type="Pfam" id="PF21413">
    <property type="entry name" value="SHQ1-like_CS"/>
    <property type="match status" value="1"/>
</dbReference>
<dbReference type="InterPro" id="IPR007052">
    <property type="entry name" value="CS_dom"/>
</dbReference>
<feature type="domain" description="CS" evidence="2">
    <location>
        <begin position="1"/>
        <end position="93"/>
    </location>
</feature>
<dbReference type="InterPro" id="IPR007009">
    <property type="entry name" value="Shq1_C"/>
</dbReference>
<gene>
    <name evidence="3" type="ORF">RNJ44_01151</name>
</gene>
<comment type="caution">
    <text evidence="3">The sequence shown here is derived from an EMBL/GenBank/DDBJ whole genome shotgun (WGS) entry which is preliminary data.</text>
</comment>
<dbReference type="EMBL" id="JBEVYD010000009">
    <property type="protein sequence ID" value="KAL3230702.1"/>
    <property type="molecule type" value="Genomic_DNA"/>
</dbReference>
<dbReference type="InterPro" id="IPR008978">
    <property type="entry name" value="HSP20-like_chaperone"/>
</dbReference>
<evidence type="ECO:0000259" key="2">
    <source>
        <dbReference type="PROSITE" id="PS51203"/>
    </source>
</evidence>
<evidence type="ECO:0000313" key="3">
    <source>
        <dbReference type="EMBL" id="KAL3230702.1"/>
    </source>
</evidence>
<reference evidence="3 4" key="1">
    <citation type="submission" date="2024-05" db="EMBL/GenBank/DDBJ databases">
        <title>Long read based assembly of the Candida bracarensis genome reveals expanded adhesin content.</title>
        <authorList>
            <person name="Marcet-Houben M."/>
            <person name="Ksiezopolska E."/>
            <person name="Gabaldon T."/>
        </authorList>
    </citation>
    <scope>NUCLEOTIDE SEQUENCE [LARGE SCALE GENOMIC DNA]</scope>
    <source>
        <strain evidence="3 4">CBM6</strain>
    </source>
</reference>
<dbReference type="Pfam" id="PF04925">
    <property type="entry name" value="SHQ1"/>
    <property type="match status" value="1"/>
</dbReference>
<organism evidence="3 4">
    <name type="scientific">Nakaseomyces bracarensis</name>
    <dbReference type="NCBI Taxonomy" id="273131"/>
    <lineage>
        <taxon>Eukaryota</taxon>
        <taxon>Fungi</taxon>
        <taxon>Dikarya</taxon>
        <taxon>Ascomycota</taxon>
        <taxon>Saccharomycotina</taxon>
        <taxon>Saccharomycetes</taxon>
        <taxon>Saccharomycetales</taxon>
        <taxon>Saccharomycetaceae</taxon>
        <taxon>Nakaseomyces</taxon>
    </lineage>
</organism>
<dbReference type="PROSITE" id="PS51203">
    <property type="entry name" value="CS"/>
    <property type="match status" value="1"/>
</dbReference>
<dbReference type="InterPro" id="IPR048696">
    <property type="entry name" value="SHQ1-like_CS"/>
</dbReference>
<keyword evidence="4" id="KW-1185">Reference proteome</keyword>
<dbReference type="Proteomes" id="UP001623330">
    <property type="component" value="Unassembled WGS sequence"/>
</dbReference>
<dbReference type="PANTHER" id="PTHR12967:SF0">
    <property type="entry name" value="PROTEIN SHQ1 HOMOLOG"/>
    <property type="match status" value="1"/>
</dbReference>